<dbReference type="Pfam" id="PF05504">
    <property type="entry name" value="Spore_GerAC"/>
    <property type="match status" value="1"/>
</dbReference>
<organism evidence="10 11">
    <name type="scientific">Sulfobacillus thermotolerans</name>
    <dbReference type="NCBI Taxonomy" id="338644"/>
    <lineage>
        <taxon>Bacteria</taxon>
        <taxon>Bacillati</taxon>
        <taxon>Bacillota</taxon>
        <taxon>Clostridia</taxon>
        <taxon>Eubacteriales</taxon>
        <taxon>Clostridiales Family XVII. Incertae Sedis</taxon>
        <taxon>Sulfobacillus</taxon>
    </lineage>
</organism>
<evidence type="ECO:0000259" key="8">
    <source>
        <dbReference type="Pfam" id="PF05504"/>
    </source>
</evidence>
<dbReference type="InterPro" id="IPR046953">
    <property type="entry name" value="Spore_GerAC-like_C"/>
</dbReference>
<keyword evidence="11" id="KW-1185">Reference proteome</keyword>
<keyword evidence="4" id="KW-0732">Signal</keyword>
<evidence type="ECO:0000256" key="5">
    <source>
        <dbReference type="ARBA" id="ARBA00023136"/>
    </source>
</evidence>
<evidence type="ECO:0000313" key="10">
    <source>
        <dbReference type="EMBL" id="AUW93191.1"/>
    </source>
</evidence>
<dbReference type="EMBL" id="CP019454">
    <property type="protein sequence ID" value="AUW93191.1"/>
    <property type="molecule type" value="Genomic_DNA"/>
</dbReference>
<keyword evidence="7" id="KW-0449">Lipoprotein</keyword>
<dbReference type="Pfam" id="PF25198">
    <property type="entry name" value="Spore_GerAC_N"/>
    <property type="match status" value="1"/>
</dbReference>
<accession>A0ABN5GXB6</accession>
<dbReference type="InterPro" id="IPR057336">
    <property type="entry name" value="GerAC_N"/>
</dbReference>
<comment type="subcellular location">
    <subcellularLocation>
        <location evidence="1">Membrane</location>
        <topology evidence="1">Lipid-anchor</topology>
    </subcellularLocation>
</comment>
<dbReference type="PANTHER" id="PTHR35789">
    <property type="entry name" value="SPORE GERMINATION PROTEIN B3"/>
    <property type="match status" value="1"/>
</dbReference>
<keyword evidence="6" id="KW-0564">Palmitate</keyword>
<dbReference type="Proteomes" id="UP000325292">
    <property type="component" value="Chromosome"/>
</dbReference>
<proteinExistence type="inferred from homology"/>
<evidence type="ECO:0000256" key="4">
    <source>
        <dbReference type="ARBA" id="ARBA00022729"/>
    </source>
</evidence>
<keyword evidence="5" id="KW-0472">Membrane</keyword>
<evidence type="ECO:0000256" key="1">
    <source>
        <dbReference type="ARBA" id="ARBA00004635"/>
    </source>
</evidence>
<evidence type="ECO:0000256" key="2">
    <source>
        <dbReference type="ARBA" id="ARBA00007886"/>
    </source>
</evidence>
<reference evidence="10 11" key="1">
    <citation type="journal article" date="2019" name="Sci. Rep.">
        <title>Sulfobacillus thermotolerans: new insights into resistance and metabolic capacities of acidophilic chemolithotrophs.</title>
        <authorList>
            <person name="Panyushkina A.E."/>
            <person name="Babenko V.V."/>
            <person name="Nikitina A.S."/>
            <person name="Selezneva O.V."/>
            <person name="Tsaplina I.A."/>
            <person name="Letarova M.A."/>
            <person name="Kostryukova E.S."/>
            <person name="Letarov A.V."/>
        </authorList>
    </citation>
    <scope>NUCLEOTIDE SEQUENCE [LARGE SCALE GENOMIC DNA]</scope>
    <source>
        <strain evidence="10 11">Kr1</strain>
    </source>
</reference>
<dbReference type="Gene3D" id="3.30.300.210">
    <property type="entry name" value="Nutrient germinant receptor protein C, domain 3"/>
    <property type="match status" value="1"/>
</dbReference>
<dbReference type="InterPro" id="IPR038501">
    <property type="entry name" value="Spore_GerAC_C_sf"/>
</dbReference>
<dbReference type="PROSITE" id="PS51257">
    <property type="entry name" value="PROKAR_LIPOPROTEIN"/>
    <property type="match status" value="1"/>
</dbReference>
<protein>
    <submittedName>
        <fullName evidence="10">Uncharacterized protein</fullName>
    </submittedName>
</protein>
<comment type="similarity">
    <text evidence="2">Belongs to the GerABKC lipoprotein family.</text>
</comment>
<dbReference type="PANTHER" id="PTHR35789:SF1">
    <property type="entry name" value="SPORE GERMINATION PROTEIN B3"/>
    <property type="match status" value="1"/>
</dbReference>
<evidence type="ECO:0000256" key="3">
    <source>
        <dbReference type="ARBA" id="ARBA00022544"/>
    </source>
</evidence>
<evidence type="ECO:0000256" key="7">
    <source>
        <dbReference type="ARBA" id="ARBA00023288"/>
    </source>
</evidence>
<feature type="domain" description="Spore germination protein N-terminal" evidence="9">
    <location>
        <begin position="26"/>
        <end position="201"/>
    </location>
</feature>
<evidence type="ECO:0000256" key="6">
    <source>
        <dbReference type="ARBA" id="ARBA00023139"/>
    </source>
</evidence>
<keyword evidence="3" id="KW-0309">Germination</keyword>
<dbReference type="InterPro" id="IPR008844">
    <property type="entry name" value="Spore_GerAC-like"/>
</dbReference>
<sequence length="374" mass="41999">MTKFLRSAMRVFTIVMLLISLAGCWDNRPVDERDLVFTLGLENGTPTMPLKMIFQFPTPPALIKYAAHSGISKMTPVADVSGLGRSVAQCFNDGQSQVSRDLYLGQIQLVEVSSQLKPQVMRHALISLTRIGTMDMTPFIFVTTEPLDLVMKAKTDQDQFPTLYYSALFSCKHCQTDNLGVKLWQFMEDAVTPGVDPHLPDVIVEPAKQQISVDQVALYRHFQFVTVLSPLETQDFGLLEGLANKVSLYLPRGHISLRSIHGNANLRTSVNHGIIHAVFRINLTSTLADTGQVIVTPAQNAQIATEASQQLANSCLSLLKYTQRMDLDPWGVGRMLSWQHPRTFAKFKHWHQEYPKVVMTVQVHLHVYRLGNIK</sequence>
<gene>
    <name evidence="10" type="ORF">BXT84_03840</name>
</gene>
<evidence type="ECO:0000259" key="9">
    <source>
        <dbReference type="Pfam" id="PF25198"/>
    </source>
</evidence>
<feature type="domain" description="Spore germination GerAC-like C-terminal" evidence="8">
    <location>
        <begin position="216"/>
        <end position="371"/>
    </location>
</feature>
<evidence type="ECO:0000313" key="11">
    <source>
        <dbReference type="Proteomes" id="UP000325292"/>
    </source>
</evidence>
<name>A0ABN5GXB6_9FIRM</name>